<evidence type="ECO:0000313" key="2">
    <source>
        <dbReference type="EMBL" id="EDZ92062.1"/>
    </source>
</evidence>
<organism evidence="2 3">
    <name type="scientific">Limnospira maxima CS-328</name>
    <dbReference type="NCBI Taxonomy" id="513049"/>
    <lineage>
        <taxon>Bacteria</taxon>
        <taxon>Bacillati</taxon>
        <taxon>Cyanobacteriota</taxon>
        <taxon>Cyanophyceae</taxon>
        <taxon>Oscillatoriophycideae</taxon>
        <taxon>Oscillatoriales</taxon>
        <taxon>Sirenicapillariaceae</taxon>
        <taxon>Limnospira</taxon>
    </lineage>
</organism>
<dbReference type="Gene3D" id="1.10.30.50">
    <property type="match status" value="1"/>
</dbReference>
<reference evidence="2 3" key="1">
    <citation type="journal article" date="2011" name="Appl. Environ. Microbiol.">
        <title>Contribution of a Sodium Ion Gradient to Energy Conservation during Fermentation in the Cyanobacterium Arthrospira (Spirulina) maxima CS-328.</title>
        <authorList>
            <person name="Carrieri D."/>
            <person name="Ananyev G."/>
            <person name="Lenz O."/>
            <person name="Bryant D.A."/>
            <person name="Dismukes G.C."/>
        </authorList>
    </citation>
    <scope>NUCLEOTIDE SEQUENCE [LARGE SCALE GENOMIC DNA]</scope>
    <source>
        <strain evidence="2 3">CS-328</strain>
    </source>
</reference>
<evidence type="ECO:0000313" key="3">
    <source>
        <dbReference type="Proteomes" id="UP000004061"/>
    </source>
</evidence>
<gene>
    <name evidence="2" type="ORF">AmaxDRAFT_5208</name>
</gene>
<keyword evidence="3" id="KW-1185">Reference proteome</keyword>
<dbReference type="RefSeq" id="WP_006670700.1">
    <property type="nucleotide sequence ID" value="NZ_ABYK01000070.1"/>
</dbReference>
<accession>B5W8V8</accession>
<dbReference type="InterPro" id="IPR003615">
    <property type="entry name" value="HNH_nuc"/>
</dbReference>
<dbReference type="Proteomes" id="UP000004061">
    <property type="component" value="Unassembled WGS sequence"/>
</dbReference>
<evidence type="ECO:0000259" key="1">
    <source>
        <dbReference type="Pfam" id="PF13395"/>
    </source>
</evidence>
<dbReference type="Pfam" id="PF13395">
    <property type="entry name" value="HNH_4"/>
    <property type="match status" value="1"/>
</dbReference>
<sequence length="375" mass="44106">MNASELPNSDHLNIAALSALFVHTTNSYKYLFFWSLLDILARQNFHKSLSISFREIIIEMLANAWYPHNYFKLSFGSQDKIADKLDTLALKVGEPILKFRDPDKKLLRTTIGEQDLEDIVNYITRYVPFRLLMPFMRKQLKGIDIDHGVDREMPKVAQRYFDICKPLYCFDSTVKQECRGIILHSEWVSYLKENYAIVRGWVCWEWLKYMQKCNPNVPAVANKLFPPQKRDSLSSQTKYWKLVLQHSEVRCIYSGTILTPNNISLDHYLPWSYVAHDRLWNLVPTLPEINSSKSNKLPNPRYFHKFVWQQHQGLSISYKIMGLPQWLKQIESYLMDLKISNSLDLLEIDRLRSAYESTILPLTEIAARQGFEDWI</sequence>
<name>B5W8V8_LIMMA</name>
<dbReference type="AlphaFoldDB" id="B5W8V8"/>
<dbReference type="EMBL" id="ABYK01000070">
    <property type="protein sequence ID" value="EDZ92062.1"/>
    <property type="molecule type" value="Genomic_DNA"/>
</dbReference>
<protein>
    <recommendedName>
        <fullName evidence="1">HNH nuclease domain-containing protein</fullName>
    </recommendedName>
</protein>
<comment type="caution">
    <text evidence="2">The sequence shown here is derived from an EMBL/GenBank/DDBJ whole genome shotgun (WGS) entry which is preliminary data.</text>
</comment>
<proteinExistence type="predicted"/>
<feature type="domain" description="HNH nuclease" evidence="1">
    <location>
        <begin position="251"/>
        <end position="298"/>
    </location>
</feature>